<dbReference type="InterPro" id="IPR015797">
    <property type="entry name" value="NUDIX_hydrolase-like_dom_sf"/>
</dbReference>
<dbReference type="PROSITE" id="PS51462">
    <property type="entry name" value="NUDIX"/>
    <property type="match status" value="1"/>
</dbReference>
<sequence>MTTPGGPTRDASVVVAQDADGHVALLCADFPMHGGEYLFLPGGRREDGESPEECARRELREEAGVTARVWRPLGSYAITLPSPARVHLFAARELTLGPQELTPSEVDFKLSWWPMDDALNAAGRLLLPAGPLALQLAQRGA</sequence>
<organism evidence="6 7">
    <name type="scientific">Streptomyces paromomycinus</name>
    <name type="common">Streptomyces rimosus subsp. paromomycinus</name>
    <dbReference type="NCBI Taxonomy" id="92743"/>
    <lineage>
        <taxon>Bacteria</taxon>
        <taxon>Bacillati</taxon>
        <taxon>Actinomycetota</taxon>
        <taxon>Actinomycetes</taxon>
        <taxon>Kitasatosporales</taxon>
        <taxon>Streptomycetaceae</taxon>
        <taxon>Streptomyces</taxon>
    </lineage>
</organism>
<dbReference type="PRINTS" id="PR00502">
    <property type="entry name" value="NUDIXFAMILY"/>
</dbReference>
<comment type="similarity">
    <text evidence="2 4">Belongs to the Nudix hydrolase family.</text>
</comment>
<accession>A0A401VXG9</accession>
<dbReference type="PROSITE" id="PS00893">
    <property type="entry name" value="NUDIX_BOX"/>
    <property type="match status" value="1"/>
</dbReference>
<dbReference type="Gene3D" id="3.90.79.10">
    <property type="entry name" value="Nucleoside Triphosphate Pyrophosphohydrolase"/>
    <property type="match status" value="1"/>
</dbReference>
<evidence type="ECO:0000256" key="2">
    <source>
        <dbReference type="ARBA" id="ARBA00005582"/>
    </source>
</evidence>
<proteinExistence type="inferred from homology"/>
<dbReference type="SUPFAM" id="SSF55811">
    <property type="entry name" value="Nudix"/>
    <property type="match status" value="1"/>
</dbReference>
<protein>
    <submittedName>
        <fullName evidence="6">NUDIX hydrolase</fullName>
    </submittedName>
</protein>
<reference evidence="6 7" key="1">
    <citation type="submission" date="2018-11" db="EMBL/GenBank/DDBJ databases">
        <title>Whole genome sequence of Streptomyces paromomycinus NBRC 15454(T).</title>
        <authorList>
            <person name="Komaki H."/>
            <person name="Tamura T."/>
        </authorList>
    </citation>
    <scope>NUCLEOTIDE SEQUENCE [LARGE SCALE GENOMIC DNA]</scope>
    <source>
        <strain evidence="6 7">NBRC 15454</strain>
    </source>
</reference>
<evidence type="ECO:0000313" key="6">
    <source>
        <dbReference type="EMBL" id="GCD41762.1"/>
    </source>
</evidence>
<evidence type="ECO:0000313" key="7">
    <source>
        <dbReference type="Proteomes" id="UP000286746"/>
    </source>
</evidence>
<keyword evidence="3 4" id="KW-0378">Hydrolase</keyword>
<name>A0A401VXG9_STREY</name>
<dbReference type="RefSeq" id="WP_125052923.1">
    <property type="nucleotide sequence ID" value="NZ_BHZD01000001.1"/>
</dbReference>
<dbReference type="InterPro" id="IPR020476">
    <property type="entry name" value="Nudix_hydrolase"/>
</dbReference>
<gene>
    <name evidence="6" type="ORF">GKJPGBOP_01419</name>
</gene>
<dbReference type="InterPro" id="IPR020084">
    <property type="entry name" value="NUDIX_hydrolase_CS"/>
</dbReference>
<evidence type="ECO:0000259" key="5">
    <source>
        <dbReference type="PROSITE" id="PS51462"/>
    </source>
</evidence>
<evidence type="ECO:0000256" key="3">
    <source>
        <dbReference type="ARBA" id="ARBA00022801"/>
    </source>
</evidence>
<dbReference type="PANTHER" id="PTHR43046:SF14">
    <property type="entry name" value="MUTT_NUDIX FAMILY PROTEIN"/>
    <property type="match status" value="1"/>
</dbReference>
<dbReference type="Proteomes" id="UP000286746">
    <property type="component" value="Unassembled WGS sequence"/>
</dbReference>
<comment type="caution">
    <text evidence="6">The sequence shown here is derived from an EMBL/GenBank/DDBJ whole genome shotgun (WGS) entry which is preliminary data.</text>
</comment>
<dbReference type="PANTHER" id="PTHR43046">
    <property type="entry name" value="GDP-MANNOSE MANNOSYL HYDROLASE"/>
    <property type="match status" value="1"/>
</dbReference>
<feature type="domain" description="Nudix hydrolase" evidence="5">
    <location>
        <begin position="6"/>
        <end position="140"/>
    </location>
</feature>
<evidence type="ECO:0000256" key="4">
    <source>
        <dbReference type="RuleBase" id="RU003476"/>
    </source>
</evidence>
<evidence type="ECO:0000256" key="1">
    <source>
        <dbReference type="ARBA" id="ARBA00001946"/>
    </source>
</evidence>
<dbReference type="InterPro" id="IPR000086">
    <property type="entry name" value="NUDIX_hydrolase_dom"/>
</dbReference>
<dbReference type="EMBL" id="BHZD01000001">
    <property type="protein sequence ID" value="GCD41762.1"/>
    <property type="molecule type" value="Genomic_DNA"/>
</dbReference>
<comment type="cofactor">
    <cofactor evidence="1">
        <name>Mg(2+)</name>
        <dbReference type="ChEBI" id="CHEBI:18420"/>
    </cofactor>
</comment>
<keyword evidence="7" id="KW-1185">Reference proteome</keyword>
<dbReference type="Pfam" id="PF00293">
    <property type="entry name" value="NUDIX"/>
    <property type="match status" value="1"/>
</dbReference>
<dbReference type="GO" id="GO:0016787">
    <property type="term" value="F:hydrolase activity"/>
    <property type="evidence" value="ECO:0007669"/>
    <property type="project" value="UniProtKB-KW"/>
</dbReference>
<dbReference type="AlphaFoldDB" id="A0A401VXG9"/>